<dbReference type="GO" id="GO:0016132">
    <property type="term" value="P:brassinosteroid biosynthetic process"/>
    <property type="evidence" value="ECO:0007669"/>
    <property type="project" value="TreeGrafter"/>
</dbReference>
<dbReference type="InterPro" id="IPR036396">
    <property type="entry name" value="Cyt_P450_sf"/>
</dbReference>
<evidence type="ECO:0000313" key="5">
    <source>
        <dbReference type="EMBL" id="KAK7849089.1"/>
    </source>
</evidence>
<dbReference type="PANTHER" id="PTHR24286:SF290">
    <property type="entry name" value="ENT-KAURENOIC ACID OXIDASE 2-LIKE ISOFORM X1"/>
    <property type="match status" value="1"/>
</dbReference>
<dbReference type="SUPFAM" id="SSF48264">
    <property type="entry name" value="Cytochrome P450"/>
    <property type="match status" value="1"/>
</dbReference>
<dbReference type="PANTHER" id="PTHR24286">
    <property type="entry name" value="CYTOCHROME P450 26"/>
    <property type="match status" value="1"/>
</dbReference>
<comment type="caution">
    <text evidence="5">The sequence shown here is derived from an EMBL/GenBank/DDBJ whole genome shotgun (WGS) entry which is preliminary data.</text>
</comment>
<dbReference type="EMBL" id="PKMF04000118">
    <property type="protein sequence ID" value="KAK7849089.1"/>
    <property type="molecule type" value="Genomic_DNA"/>
</dbReference>
<keyword evidence="4" id="KW-0812">Transmembrane</keyword>
<evidence type="ECO:0000256" key="4">
    <source>
        <dbReference type="SAM" id="Phobius"/>
    </source>
</evidence>
<keyword evidence="2" id="KW-0479">Metal-binding</keyword>
<protein>
    <submittedName>
        <fullName evidence="5">Ent-kaurenoic acid oxidase 2</fullName>
    </submittedName>
</protein>
<comment type="similarity">
    <text evidence="1">Belongs to the cytochrome P450 family.</text>
</comment>
<accession>A0AAW0LDW3</accession>
<dbReference type="GO" id="GO:0005506">
    <property type="term" value="F:iron ion binding"/>
    <property type="evidence" value="ECO:0007669"/>
    <property type="project" value="InterPro"/>
</dbReference>
<evidence type="ECO:0000256" key="2">
    <source>
        <dbReference type="ARBA" id="ARBA00022723"/>
    </source>
</evidence>
<dbReference type="Proteomes" id="UP000237347">
    <property type="component" value="Unassembled WGS sequence"/>
</dbReference>
<dbReference type="GO" id="GO:0005783">
    <property type="term" value="C:endoplasmic reticulum"/>
    <property type="evidence" value="ECO:0007669"/>
    <property type="project" value="TreeGrafter"/>
</dbReference>
<dbReference type="GO" id="GO:0016125">
    <property type="term" value="P:sterol metabolic process"/>
    <property type="evidence" value="ECO:0007669"/>
    <property type="project" value="TreeGrafter"/>
</dbReference>
<keyword evidence="3" id="KW-0408">Iron</keyword>
<sequence>MEPGFGWMVFTTLVGGPVAIYWLLKSANQWYYASRLGREQYPLPPGDMGWPLIGNMWSFLFAFKFGRTGIYKAYMFGSPSIIVTLSETCKQVLMDDERFQSGWPK</sequence>
<dbReference type="Gene3D" id="1.10.630.10">
    <property type="entry name" value="Cytochrome P450"/>
    <property type="match status" value="1"/>
</dbReference>
<reference evidence="5 6" key="1">
    <citation type="journal article" date="2018" name="Sci. Data">
        <title>The draft genome sequence of cork oak.</title>
        <authorList>
            <person name="Ramos A.M."/>
            <person name="Usie A."/>
            <person name="Barbosa P."/>
            <person name="Barros P.M."/>
            <person name="Capote T."/>
            <person name="Chaves I."/>
            <person name="Simoes F."/>
            <person name="Abreu I."/>
            <person name="Carrasquinho I."/>
            <person name="Faro C."/>
            <person name="Guimaraes J.B."/>
            <person name="Mendonca D."/>
            <person name="Nobrega F."/>
            <person name="Rodrigues L."/>
            <person name="Saibo N.J.M."/>
            <person name="Varela M.C."/>
            <person name="Egas C."/>
            <person name="Matos J."/>
            <person name="Miguel C.M."/>
            <person name="Oliveira M.M."/>
            <person name="Ricardo C.P."/>
            <person name="Goncalves S."/>
        </authorList>
    </citation>
    <scope>NUCLEOTIDE SEQUENCE [LARGE SCALE GENOMIC DNA]</scope>
    <source>
        <strain evidence="6">cv. HL8</strain>
    </source>
</reference>
<organism evidence="5 6">
    <name type="scientific">Quercus suber</name>
    <name type="common">Cork oak</name>
    <dbReference type="NCBI Taxonomy" id="58331"/>
    <lineage>
        <taxon>Eukaryota</taxon>
        <taxon>Viridiplantae</taxon>
        <taxon>Streptophyta</taxon>
        <taxon>Embryophyta</taxon>
        <taxon>Tracheophyta</taxon>
        <taxon>Spermatophyta</taxon>
        <taxon>Magnoliopsida</taxon>
        <taxon>eudicotyledons</taxon>
        <taxon>Gunneridae</taxon>
        <taxon>Pentapetalae</taxon>
        <taxon>rosids</taxon>
        <taxon>fabids</taxon>
        <taxon>Fagales</taxon>
        <taxon>Fagaceae</taxon>
        <taxon>Quercus</taxon>
    </lineage>
</organism>
<proteinExistence type="inferred from homology"/>
<dbReference type="AlphaFoldDB" id="A0AAW0LDW3"/>
<evidence type="ECO:0000313" key="6">
    <source>
        <dbReference type="Proteomes" id="UP000237347"/>
    </source>
</evidence>
<evidence type="ECO:0000256" key="3">
    <source>
        <dbReference type="ARBA" id="ARBA00023004"/>
    </source>
</evidence>
<keyword evidence="4" id="KW-0472">Membrane</keyword>
<dbReference type="GO" id="GO:0051777">
    <property type="term" value="F:ent-kaurenoic acid monooxygenase activity"/>
    <property type="evidence" value="ECO:0007669"/>
    <property type="project" value="TreeGrafter"/>
</dbReference>
<name>A0AAW0LDW3_QUESU</name>
<dbReference type="GO" id="GO:0020037">
    <property type="term" value="F:heme binding"/>
    <property type="evidence" value="ECO:0007669"/>
    <property type="project" value="InterPro"/>
</dbReference>
<gene>
    <name evidence="5" type="primary">KAO2_1</name>
    <name evidence="5" type="ORF">CFP56_003749</name>
</gene>
<keyword evidence="4" id="KW-1133">Transmembrane helix</keyword>
<evidence type="ECO:0000256" key="1">
    <source>
        <dbReference type="ARBA" id="ARBA00010617"/>
    </source>
</evidence>
<dbReference type="GO" id="GO:0010268">
    <property type="term" value="P:brassinosteroid homeostasis"/>
    <property type="evidence" value="ECO:0007669"/>
    <property type="project" value="TreeGrafter"/>
</dbReference>
<keyword evidence="6" id="KW-1185">Reference proteome</keyword>
<feature type="transmembrane region" description="Helical" evidence="4">
    <location>
        <begin position="6"/>
        <end position="24"/>
    </location>
</feature>